<feature type="transmembrane region" description="Helical" evidence="1">
    <location>
        <begin position="153"/>
        <end position="173"/>
    </location>
</feature>
<comment type="caution">
    <text evidence="2">The sequence shown here is derived from an EMBL/GenBank/DDBJ whole genome shotgun (WGS) entry which is preliminary data.</text>
</comment>
<feature type="transmembrane region" description="Helical" evidence="1">
    <location>
        <begin position="27"/>
        <end position="44"/>
    </location>
</feature>
<keyword evidence="1" id="KW-0812">Transmembrane</keyword>
<name>A0ABT1J778_9ACTN</name>
<evidence type="ECO:0000256" key="1">
    <source>
        <dbReference type="SAM" id="Phobius"/>
    </source>
</evidence>
<gene>
    <name evidence="2" type="ORF">FHR36_006461</name>
</gene>
<dbReference type="Proteomes" id="UP001206483">
    <property type="component" value="Unassembled WGS sequence"/>
</dbReference>
<keyword evidence="1" id="KW-1133">Transmembrane helix</keyword>
<dbReference type="EMBL" id="JAMZDX010000006">
    <property type="protein sequence ID" value="MCP2313280.1"/>
    <property type="molecule type" value="Genomic_DNA"/>
</dbReference>
<protein>
    <submittedName>
        <fullName evidence="2">Uncharacterized protein</fullName>
    </submittedName>
</protein>
<proteinExistence type="predicted"/>
<feature type="transmembrane region" description="Helical" evidence="1">
    <location>
        <begin position="49"/>
        <end position="69"/>
    </location>
</feature>
<reference evidence="2 3" key="1">
    <citation type="submission" date="2022-06" db="EMBL/GenBank/DDBJ databases">
        <title>Sequencing the genomes of 1000 actinobacteria strains.</title>
        <authorList>
            <person name="Klenk H.-P."/>
        </authorList>
    </citation>
    <scope>NUCLEOTIDE SEQUENCE [LARGE SCALE GENOMIC DNA]</scope>
    <source>
        <strain evidence="2 3">DSM 41656</strain>
    </source>
</reference>
<accession>A0ABT1J778</accession>
<keyword evidence="1" id="KW-0472">Membrane</keyword>
<organism evidence="2 3">
    <name type="scientific">Kitasatospora paracochleata</name>
    <dbReference type="NCBI Taxonomy" id="58354"/>
    <lineage>
        <taxon>Bacteria</taxon>
        <taxon>Bacillati</taxon>
        <taxon>Actinomycetota</taxon>
        <taxon>Actinomycetes</taxon>
        <taxon>Kitasatosporales</taxon>
        <taxon>Streptomycetaceae</taxon>
        <taxon>Kitasatospora</taxon>
    </lineage>
</organism>
<sequence length="189" mass="18828">MTAVVGPVGLVGAAVLATDPDYLAPGMVSGALLLVGALLVLGVVSGRTWVVLVGAVLGVGLLAVPGSVFKAEVMMHRGVPTDVVVTAAHAVKGRGVTWHCDLRRVDGVPLPHAVLTDGCYGSGQVGRTERVLVDPAGWVAPWPADTDFGGVDVGVVLVGAAAVAFVLLAAGSVRVGARPGRTGGTETVA</sequence>
<evidence type="ECO:0000313" key="3">
    <source>
        <dbReference type="Proteomes" id="UP001206483"/>
    </source>
</evidence>
<evidence type="ECO:0000313" key="2">
    <source>
        <dbReference type="EMBL" id="MCP2313280.1"/>
    </source>
</evidence>
<keyword evidence="3" id="KW-1185">Reference proteome</keyword>
<dbReference type="RefSeq" id="WP_253802954.1">
    <property type="nucleotide sequence ID" value="NZ_BAAAUB010000039.1"/>
</dbReference>